<feature type="region of interest" description="Disordered" evidence="1">
    <location>
        <begin position="189"/>
        <end position="241"/>
    </location>
</feature>
<gene>
    <name evidence="4" type="ORF">KDB89_10965</name>
</gene>
<evidence type="ECO:0000256" key="3">
    <source>
        <dbReference type="SAM" id="SignalP"/>
    </source>
</evidence>
<sequence length="402" mass="39400">MNRIIAAATTLAAALGLALAGAQPAQAAARVTATSSLGSAVAKPDGSTTFQIKGSGFQSIKGGFGGIYLMFGWVDDPSGGSWKPSNGGKTGSDLLYVPDSETKDNQGYQKFIAFPGSSTESSANGGEVSASGNFSVSLVVPGPEFTAQDRDGNSRSVDCLAVQCGIITIGAHGVVNAKNETFTPISFGDASGASGTSSTSGSTGSSGSDGSSSTSGSTGTATTPAATAAASAAEAEGDADGEAADVPATVGLSQSAIQAGRVIGFTGQGFEAGEQVVATVGAGLAGVGPLTAGRFGEVAGAISLPSDMRAGTHVITLTGAGSGKVAEAEVSVMADPSAAAATTETQPVSDWWRYAAIAVAALAGVLLILIVTSLVTAIVRRRKASRAGKVRRVKAPRGGDGL</sequence>
<keyword evidence="5" id="KW-1185">Reference proteome</keyword>
<proteinExistence type="predicted"/>
<dbReference type="Proteomes" id="UP000824504">
    <property type="component" value="Chromosome"/>
</dbReference>
<evidence type="ECO:0000313" key="4">
    <source>
        <dbReference type="EMBL" id="QXT62271.1"/>
    </source>
</evidence>
<feature type="chain" id="PRO_5045069493" evidence="3">
    <location>
        <begin position="28"/>
        <end position="402"/>
    </location>
</feature>
<organism evidence="4 5">
    <name type="scientific">Tessaracoccus palaemonis</name>
    <dbReference type="NCBI Taxonomy" id="2829499"/>
    <lineage>
        <taxon>Bacteria</taxon>
        <taxon>Bacillati</taxon>
        <taxon>Actinomycetota</taxon>
        <taxon>Actinomycetes</taxon>
        <taxon>Propionibacteriales</taxon>
        <taxon>Propionibacteriaceae</taxon>
        <taxon>Tessaracoccus</taxon>
    </lineage>
</organism>
<protein>
    <submittedName>
        <fullName evidence="4">Uncharacterized protein</fullName>
    </submittedName>
</protein>
<dbReference type="EMBL" id="CP079216">
    <property type="protein sequence ID" value="QXT62271.1"/>
    <property type="molecule type" value="Genomic_DNA"/>
</dbReference>
<evidence type="ECO:0000313" key="5">
    <source>
        <dbReference type="Proteomes" id="UP000824504"/>
    </source>
</evidence>
<keyword evidence="2" id="KW-0812">Transmembrane</keyword>
<accession>A0ABX8SFY5</accession>
<keyword evidence="2" id="KW-1133">Transmembrane helix</keyword>
<reference evidence="4 5" key="1">
    <citation type="submission" date="2021-07" db="EMBL/GenBank/DDBJ databases">
        <title>complete genome sequencing of Tessaracoccus sp.J1M15.</title>
        <authorList>
            <person name="Bae J.-W."/>
            <person name="Kim D.-y."/>
        </authorList>
    </citation>
    <scope>NUCLEOTIDE SEQUENCE [LARGE SCALE GENOMIC DNA]</scope>
    <source>
        <strain evidence="4 5">J1M15</strain>
    </source>
</reference>
<dbReference type="RefSeq" id="WP_219080957.1">
    <property type="nucleotide sequence ID" value="NZ_CP079216.1"/>
</dbReference>
<feature type="compositionally biased region" description="Low complexity" evidence="1">
    <location>
        <begin position="189"/>
        <end position="234"/>
    </location>
</feature>
<name>A0ABX8SFY5_9ACTN</name>
<feature type="transmembrane region" description="Helical" evidence="2">
    <location>
        <begin position="351"/>
        <end position="379"/>
    </location>
</feature>
<keyword evidence="3" id="KW-0732">Signal</keyword>
<feature type="signal peptide" evidence="3">
    <location>
        <begin position="1"/>
        <end position="27"/>
    </location>
</feature>
<keyword evidence="2" id="KW-0472">Membrane</keyword>
<evidence type="ECO:0000256" key="1">
    <source>
        <dbReference type="SAM" id="MobiDB-lite"/>
    </source>
</evidence>
<evidence type="ECO:0000256" key="2">
    <source>
        <dbReference type="SAM" id="Phobius"/>
    </source>
</evidence>